<evidence type="ECO:0000313" key="2">
    <source>
        <dbReference type="EnsemblPlants" id="PNT77731"/>
    </source>
</evidence>
<accession>A0A2K2DTX2</accession>
<name>A0A2K2DTX2_BRADI</name>
<reference evidence="2" key="3">
    <citation type="submission" date="2018-08" db="UniProtKB">
        <authorList>
            <consortium name="EnsemblPlants"/>
        </authorList>
    </citation>
    <scope>IDENTIFICATION</scope>
    <source>
        <strain evidence="2">cv. Bd21</strain>
    </source>
</reference>
<organism evidence="1">
    <name type="scientific">Brachypodium distachyon</name>
    <name type="common">Purple false brome</name>
    <name type="synonym">Trachynia distachya</name>
    <dbReference type="NCBI Taxonomy" id="15368"/>
    <lineage>
        <taxon>Eukaryota</taxon>
        <taxon>Viridiplantae</taxon>
        <taxon>Streptophyta</taxon>
        <taxon>Embryophyta</taxon>
        <taxon>Tracheophyta</taxon>
        <taxon>Spermatophyta</taxon>
        <taxon>Magnoliopsida</taxon>
        <taxon>Liliopsida</taxon>
        <taxon>Poales</taxon>
        <taxon>Poaceae</taxon>
        <taxon>BOP clade</taxon>
        <taxon>Pooideae</taxon>
        <taxon>Stipodae</taxon>
        <taxon>Brachypodieae</taxon>
        <taxon>Brachypodium</taxon>
    </lineage>
</organism>
<reference evidence="1" key="2">
    <citation type="submission" date="2017-06" db="EMBL/GenBank/DDBJ databases">
        <title>WGS assembly of Brachypodium distachyon.</title>
        <authorList>
            <consortium name="The International Brachypodium Initiative"/>
            <person name="Lucas S."/>
            <person name="Harmon-Smith M."/>
            <person name="Lail K."/>
            <person name="Tice H."/>
            <person name="Grimwood J."/>
            <person name="Bruce D."/>
            <person name="Barry K."/>
            <person name="Shu S."/>
            <person name="Lindquist E."/>
            <person name="Wang M."/>
            <person name="Pitluck S."/>
            <person name="Vogel J.P."/>
            <person name="Garvin D.F."/>
            <person name="Mockler T.C."/>
            <person name="Schmutz J."/>
            <person name="Rokhsar D."/>
            <person name="Bevan M.W."/>
        </authorList>
    </citation>
    <scope>NUCLEOTIDE SEQUENCE</scope>
    <source>
        <strain evidence="1">Bd21</strain>
    </source>
</reference>
<dbReference type="Gramene" id="PNT77731">
    <property type="protein sequence ID" value="PNT77731"/>
    <property type="gene ID" value="BRADI_1g68204v3"/>
</dbReference>
<proteinExistence type="predicted"/>
<dbReference type="AlphaFoldDB" id="A0A2K2DTX2"/>
<evidence type="ECO:0000313" key="3">
    <source>
        <dbReference type="Proteomes" id="UP000008810"/>
    </source>
</evidence>
<gene>
    <name evidence="1" type="ORF">BRADI_1g68204v3</name>
</gene>
<protein>
    <submittedName>
        <fullName evidence="1 2">Uncharacterized protein</fullName>
    </submittedName>
</protein>
<sequence length="63" mass="7211">MACLFHFQLLPYGVARWRKGKGDFASRHSSSTLRFLQRDSSPSPLLQLCAYLVPRPDYRAQVA</sequence>
<dbReference type="EnsemblPlants" id="PNT77731">
    <property type="protein sequence ID" value="PNT77731"/>
    <property type="gene ID" value="BRADI_1g68204v3"/>
</dbReference>
<evidence type="ECO:0000313" key="1">
    <source>
        <dbReference type="EMBL" id="PNT77731.1"/>
    </source>
</evidence>
<dbReference type="EMBL" id="CM000880">
    <property type="protein sequence ID" value="PNT77731.1"/>
    <property type="molecule type" value="Genomic_DNA"/>
</dbReference>
<dbReference type="Proteomes" id="UP000008810">
    <property type="component" value="Chromosome 1"/>
</dbReference>
<keyword evidence="3" id="KW-1185">Reference proteome</keyword>
<reference evidence="1 2" key="1">
    <citation type="journal article" date="2010" name="Nature">
        <title>Genome sequencing and analysis of the model grass Brachypodium distachyon.</title>
        <authorList>
            <consortium name="International Brachypodium Initiative"/>
        </authorList>
    </citation>
    <scope>NUCLEOTIDE SEQUENCE [LARGE SCALE GENOMIC DNA]</scope>
    <source>
        <strain evidence="1 2">Bd21</strain>
    </source>
</reference>
<dbReference type="InParanoid" id="A0A2K2DTX2"/>